<evidence type="ECO:0000256" key="2">
    <source>
        <dbReference type="ARBA" id="ARBA00022692"/>
    </source>
</evidence>
<dbReference type="STRING" id="94128.A0A2A3EGA5"/>
<evidence type="ECO:0000313" key="9">
    <source>
        <dbReference type="Proteomes" id="UP000242457"/>
    </source>
</evidence>
<dbReference type="InterPro" id="IPR011701">
    <property type="entry name" value="MFS"/>
</dbReference>
<accession>A0A2A3EGA5</accession>
<keyword evidence="3 6" id="KW-1133">Transmembrane helix</keyword>
<dbReference type="FunFam" id="1.20.1250.20:FF:000226">
    <property type="entry name" value="Vesicular GLUtamate transporter"/>
    <property type="match status" value="1"/>
</dbReference>
<feature type="domain" description="Major facilitator superfamily (MFS) profile" evidence="7">
    <location>
        <begin position="953"/>
        <end position="1133"/>
    </location>
</feature>
<dbReference type="GO" id="GO:0005326">
    <property type="term" value="F:neurotransmitter transmembrane transporter activity"/>
    <property type="evidence" value="ECO:0007669"/>
    <property type="project" value="TreeGrafter"/>
</dbReference>
<dbReference type="InterPro" id="IPR050382">
    <property type="entry name" value="MFS_Na/Anion_cotransporter"/>
</dbReference>
<gene>
    <name evidence="8" type="ORF">APICC_02651</name>
</gene>
<dbReference type="GO" id="GO:0050803">
    <property type="term" value="P:regulation of synapse structure or activity"/>
    <property type="evidence" value="ECO:0007669"/>
    <property type="project" value="TreeGrafter"/>
</dbReference>
<evidence type="ECO:0000256" key="3">
    <source>
        <dbReference type="ARBA" id="ARBA00022989"/>
    </source>
</evidence>
<dbReference type="Gene3D" id="1.20.1250.20">
    <property type="entry name" value="MFS general substrate transporter like domains"/>
    <property type="match status" value="1"/>
</dbReference>
<evidence type="ECO:0000259" key="7">
    <source>
        <dbReference type="PROSITE" id="PS50850"/>
    </source>
</evidence>
<dbReference type="GO" id="GO:0030672">
    <property type="term" value="C:synaptic vesicle membrane"/>
    <property type="evidence" value="ECO:0007669"/>
    <property type="project" value="TreeGrafter"/>
</dbReference>
<name>A0A2A3EGA5_APICC</name>
<dbReference type="AlphaFoldDB" id="A0A2A3EGA5"/>
<evidence type="ECO:0000256" key="6">
    <source>
        <dbReference type="SAM" id="Phobius"/>
    </source>
</evidence>
<dbReference type="EMBL" id="KZ288254">
    <property type="protein sequence ID" value="PBC30740.1"/>
    <property type="molecule type" value="Genomic_DNA"/>
</dbReference>
<keyword evidence="2 6" id="KW-0812">Transmembrane</keyword>
<dbReference type="Proteomes" id="UP000242457">
    <property type="component" value="Unassembled WGS sequence"/>
</dbReference>
<proteinExistence type="predicted"/>
<evidence type="ECO:0000313" key="8">
    <source>
        <dbReference type="EMBL" id="PBC30740.1"/>
    </source>
</evidence>
<dbReference type="GO" id="GO:0035249">
    <property type="term" value="P:synaptic transmission, glutamatergic"/>
    <property type="evidence" value="ECO:0007669"/>
    <property type="project" value="TreeGrafter"/>
</dbReference>
<dbReference type="GO" id="GO:0005313">
    <property type="term" value="F:L-glutamate transmembrane transporter activity"/>
    <property type="evidence" value="ECO:0007669"/>
    <property type="project" value="TreeGrafter"/>
</dbReference>
<dbReference type="PROSITE" id="PS50850">
    <property type="entry name" value="MFS"/>
    <property type="match status" value="1"/>
</dbReference>
<feature type="transmembrane region" description="Helical" evidence="6">
    <location>
        <begin position="1030"/>
        <end position="1049"/>
    </location>
</feature>
<dbReference type="GO" id="GO:0060076">
    <property type="term" value="C:excitatory synapse"/>
    <property type="evidence" value="ECO:0007669"/>
    <property type="project" value="TreeGrafter"/>
</dbReference>
<dbReference type="OrthoDB" id="7555145at2759"/>
<dbReference type="InterPro" id="IPR036259">
    <property type="entry name" value="MFS_trans_sf"/>
</dbReference>
<organism evidence="8 9">
    <name type="scientific">Apis cerana cerana</name>
    <name type="common">Oriental honeybee</name>
    <dbReference type="NCBI Taxonomy" id="94128"/>
    <lineage>
        <taxon>Eukaryota</taxon>
        <taxon>Metazoa</taxon>
        <taxon>Ecdysozoa</taxon>
        <taxon>Arthropoda</taxon>
        <taxon>Hexapoda</taxon>
        <taxon>Insecta</taxon>
        <taxon>Pterygota</taxon>
        <taxon>Neoptera</taxon>
        <taxon>Endopterygota</taxon>
        <taxon>Hymenoptera</taxon>
        <taxon>Apocrita</taxon>
        <taxon>Aculeata</taxon>
        <taxon>Apoidea</taxon>
        <taxon>Anthophila</taxon>
        <taxon>Apidae</taxon>
        <taxon>Apis</taxon>
    </lineage>
</organism>
<dbReference type="SUPFAM" id="SSF103473">
    <property type="entry name" value="MFS general substrate transporter"/>
    <property type="match status" value="1"/>
</dbReference>
<keyword evidence="9" id="KW-1185">Reference proteome</keyword>
<feature type="transmembrane region" description="Helical" evidence="6">
    <location>
        <begin position="952"/>
        <end position="970"/>
    </location>
</feature>
<keyword evidence="4 6" id="KW-0472">Membrane</keyword>
<evidence type="ECO:0000256" key="5">
    <source>
        <dbReference type="SAM" id="MobiDB-lite"/>
    </source>
</evidence>
<dbReference type="PANTHER" id="PTHR11662:SF456">
    <property type="entry name" value="VESICULAR GLUTAMATE TRANSPORTER, ISOFORM A"/>
    <property type="match status" value="1"/>
</dbReference>
<feature type="compositionally biased region" description="Basic and acidic residues" evidence="5">
    <location>
        <begin position="899"/>
        <end position="918"/>
    </location>
</feature>
<sequence length="1133" mass="128781">MVAIWANDVPCKDIKQEVIKHTIECMVKDNLMTQFADPILDNGPNKVDSDSLATKHNSLQCMNVWRFITEKDYWLCQDCSTPIHIDPKTNRKIHENNGESSNSDLDVEVGSISQEPSSYCSCRTTSCDRVNKQEIEASICQAEIKKQELEFVFQLNLQNQIPTTTTNSNNCCTETQDTIKIKCDYDTKCVHTQTSQTNLNFILTTNQCELIKPCDASIHPKPCSKRISIQESNTVCCDQNTFPKNSKLKIYIYKTMSTDRCTIRDMPNVSNLSLPCKSNQLIVRLFETDPLLLDPCLILLRKRFEKDVNNACSCINDILKKFDDSMIKHFRLNCEIRHGRVDLNLVCKNGNMSKSRWFLARIPTCTSIHKRDSCHKNVESCEKYGEPRKSMEIPIDPVCGEEVKIECCKELEERKGTFYSFCSNDSSVSMESSVSEVEKEKEEEKEVNFVWSREGPKQMEFVLSSKNAISPKRKGKAKVYFEIDVEKTKEHDDGISEKSESFLNEEEEKTIVEEYKSEEVADEKNFRCEKNEIREFVMIGTENELTLCEYDYSSDSLKESILREDQTSKIRDTEKSFSNNEFFSSDNLNQREQEDLCVTNEKIESLKKDYKECHLEDNVVEMREPECSEHEEYLKDTSCPIMKKDISMGSEICTCELRNNTLQIENCITQETNLSECVVKCNFESSKNICQVEDTCKREVNILEKKKNLEEKYSVDSISFVHSNSTKCSCCGKALSSPSDEEISETNKFCTNKTILDSKVQETSNLIGTENISANLKPTNLQYCKFQTSSIISSSPDQCYNTINSNATDSPRSCPNCEQNLAKQFTSEKISDPPVAESLFMFWAANCQRDHLQPESNPNNWKMSGFAAAGLVAFDSIKSKASQKLAGFRRSNAGYEEFETPREGSKDNKGFEDEREYSRQASFESLPEPERPPLRHIDTYCKPECPCLSKRYTIATLACIGFVISFGMRCNMGMAKMAMKNATEDNDNHTLRFNWTVGTESALDSSFFWGYLLTQVPGGFVASLYPANKIFGAAIAISSFLNLLVPGALKVDPIVDMIVQVIKGLVEGVTYPACHGIWKYWAPPLERSRLATLAFCGSYAAMVIGMPLSGCLTTIFGWTASFYFYGMPGFRWK</sequence>
<dbReference type="PANTHER" id="PTHR11662">
    <property type="entry name" value="SOLUTE CARRIER FAMILY 17"/>
    <property type="match status" value="1"/>
</dbReference>
<dbReference type="GO" id="GO:0098700">
    <property type="term" value="P:neurotransmitter loading into synaptic vesicle"/>
    <property type="evidence" value="ECO:0007669"/>
    <property type="project" value="TreeGrafter"/>
</dbReference>
<feature type="transmembrane region" description="Helical" evidence="6">
    <location>
        <begin position="1099"/>
        <end position="1125"/>
    </location>
</feature>
<comment type="subcellular location">
    <subcellularLocation>
        <location evidence="1">Membrane</location>
        <topology evidence="1">Multi-pass membrane protein</topology>
    </subcellularLocation>
</comment>
<reference evidence="8 9" key="1">
    <citation type="submission" date="2014-07" db="EMBL/GenBank/DDBJ databases">
        <title>Genomic and transcriptomic analysis on Apis cerana provide comprehensive insights into honey bee biology.</title>
        <authorList>
            <person name="Diao Q."/>
            <person name="Sun L."/>
            <person name="Zheng H."/>
            <person name="Zheng H."/>
            <person name="Xu S."/>
            <person name="Wang S."/>
            <person name="Zeng Z."/>
            <person name="Hu F."/>
            <person name="Su S."/>
            <person name="Wu J."/>
        </authorList>
    </citation>
    <scope>NUCLEOTIDE SEQUENCE [LARGE SCALE GENOMIC DNA]</scope>
    <source>
        <tissue evidence="8">Pupae without intestine</tissue>
    </source>
</reference>
<evidence type="ECO:0000256" key="4">
    <source>
        <dbReference type="ARBA" id="ARBA00023136"/>
    </source>
</evidence>
<evidence type="ECO:0000256" key="1">
    <source>
        <dbReference type="ARBA" id="ARBA00004141"/>
    </source>
</evidence>
<feature type="region of interest" description="Disordered" evidence="5">
    <location>
        <begin position="896"/>
        <end position="929"/>
    </location>
</feature>
<dbReference type="InterPro" id="IPR020846">
    <property type="entry name" value="MFS_dom"/>
</dbReference>
<protein>
    <submittedName>
        <fullName evidence="8">Vesicular glutamate transporter</fullName>
    </submittedName>
</protein>
<dbReference type="Pfam" id="PF07690">
    <property type="entry name" value="MFS_1"/>
    <property type="match status" value="1"/>
</dbReference>